<evidence type="ECO:0000256" key="2">
    <source>
        <dbReference type="ARBA" id="ARBA00093450"/>
    </source>
</evidence>
<evidence type="ECO:0000313" key="4">
    <source>
        <dbReference type="EMBL" id="RJO61565.1"/>
    </source>
</evidence>
<evidence type="ECO:0000256" key="1">
    <source>
        <dbReference type="ARBA" id="ARBA00022741"/>
    </source>
</evidence>
<dbReference type="InterPro" id="IPR007551">
    <property type="entry name" value="YajQ/Smlt4090-like"/>
</dbReference>
<dbReference type="GO" id="GO:0005829">
    <property type="term" value="C:cytosol"/>
    <property type="evidence" value="ECO:0007669"/>
    <property type="project" value="TreeGrafter"/>
</dbReference>
<dbReference type="Proteomes" id="UP000285655">
    <property type="component" value="Unassembled WGS sequence"/>
</dbReference>
<dbReference type="EMBL" id="QZJW01000017">
    <property type="protein sequence ID" value="RJO61565.1"/>
    <property type="molecule type" value="Genomic_DNA"/>
</dbReference>
<dbReference type="CDD" id="cd11740">
    <property type="entry name" value="YajQ_like"/>
    <property type="match status" value="1"/>
</dbReference>
<evidence type="ECO:0000313" key="5">
    <source>
        <dbReference type="Proteomes" id="UP000285655"/>
    </source>
</evidence>
<comment type="similarity">
    <text evidence="2 3">Belongs to the YajQ family.</text>
</comment>
<dbReference type="GO" id="GO:0000166">
    <property type="term" value="F:nucleotide binding"/>
    <property type="evidence" value="ECO:0007669"/>
    <property type="project" value="UniProtKB-UniRule"/>
</dbReference>
<protein>
    <recommendedName>
        <fullName evidence="3">Nucleotide-binding protein C4544_02420</fullName>
    </recommendedName>
</protein>
<dbReference type="InterPro" id="IPR035570">
    <property type="entry name" value="UPF0234_N"/>
</dbReference>
<accession>A0A419DEP8</accession>
<dbReference type="SUPFAM" id="SSF89963">
    <property type="entry name" value="YajQ-like"/>
    <property type="match status" value="2"/>
</dbReference>
<dbReference type="InterPro" id="IPR035571">
    <property type="entry name" value="UPF0234-like_C"/>
</dbReference>
<sequence>MVKDFSFDIESDFDMMEMTNALDQTKREISQRYDFKGTDSAIDFDEDKKGLVLLGDSDYKVDAMIDIIESKMVKRGLSLKILDKTSPKEYASGNRVRQKIAFKKGMDKEKAKKITKTIRDAYPKVKAQVQGEAIRVSSGSKDDLQGVMQILKSDNSIDIPLQFTNYR</sequence>
<comment type="caution">
    <text evidence="4">The sequence shown here is derived from an EMBL/GenBank/DDBJ whole genome shotgun (WGS) entry which is preliminary data.</text>
</comment>
<dbReference type="Pfam" id="PF04461">
    <property type="entry name" value="YajQ"/>
    <property type="match status" value="1"/>
</dbReference>
<comment type="function">
    <text evidence="3">Nucleotide-binding protein.</text>
</comment>
<dbReference type="InterPro" id="IPR036183">
    <property type="entry name" value="YajQ-like_sf"/>
</dbReference>
<dbReference type="AlphaFoldDB" id="A0A419DEP8"/>
<dbReference type="Gene3D" id="3.30.70.860">
    <property type="match status" value="1"/>
</dbReference>
<dbReference type="Gene3D" id="3.30.70.990">
    <property type="entry name" value="YajQ-like, domain 2"/>
    <property type="match status" value="1"/>
</dbReference>
<reference evidence="4 5" key="1">
    <citation type="journal article" date="2017" name="ISME J.">
        <title>Energy and carbon metabolisms in a deep terrestrial subsurface fluid microbial community.</title>
        <authorList>
            <person name="Momper L."/>
            <person name="Jungbluth S.P."/>
            <person name="Lee M.D."/>
            <person name="Amend J.P."/>
        </authorList>
    </citation>
    <scope>NUCLEOTIDE SEQUENCE [LARGE SCALE GENOMIC DNA]</scope>
    <source>
        <strain evidence="4">SURF_29</strain>
    </source>
</reference>
<evidence type="ECO:0000256" key="3">
    <source>
        <dbReference type="HAMAP-Rule" id="MF_00632"/>
    </source>
</evidence>
<dbReference type="NCBIfam" id="NF003819">
    <property type="entry name" value="PRK05412.1"/>
    <property type="match status" value="1"/>
</dbReference>
<dbReference type="HAMAP" id="MF_00632">
    <property type="entry name" value="UPF0234"/>
    <property type="match status" value="1"/>
</dbReference>
<keyword evidence="1 3" id="KW-0547">Nucleotide-binding</keyword>
<dbReference type="PANTHER" id="PTHR30476:SF0">
    <property type="entry name" value="UPF0234 PROTEIN YAJQ"/>
    <property type="match status" value="1"/>
</dbReference>
<dbReference type="PANTHER" id="PTHR30476">
    <property type="entry name" value="UPF0234 PROTEIN YAJQ"/>
    <property type="match status" value="1"/>
</dbReference>
<organism evidence="4 5">
    <name type="scientific">candidate division WS5 bacterium</name>
    <dbReference type="NCBI Taxonomy" id="2093353"/>
    <lineage>
        <taxon>Bacteria</taxon>
        <taxon>candidate division WS5</taxon>
    </lineage>
</organism>
<proteinExistence type="inferred from homology"/>
<gene>
    <name evidence="4" type="ORF">C4544_02420</name>
</gene>
<name>A0A419DEP8_9BACT</name>